<organism evidence="1 2">
    <name type="scientific">Panagrolaimus sp. ES5</name>
    <dbReference type="NCBI Taxonomy" id="591445"/>
    <lineage>
        <taxon>Eukaryota</taxon>
        <taxon>Metazoa</taxon>
        <taxon>Ecdysozoa</taxon>
        <taxon>Nematoda</taxon>
        <taxon>Chromadorea</taxon>
        <taxon>Rhabditida</taxon>
        <taxon>Tylenchina</taxon>
        <taxon>Panagrolaimomorpha</taxon>
        <taxon>Panagrolaimoidea</taxon>
        <taxon>Panagrolaimidae</taxon>
        <taxon>Panagrolaimus</taxon>
    </lineage>
</organism>
<evidence type="ECO:0000313" key="2">
    <source>
        <dbReference type="WBParaSite" id="ES5_v2.g6770.t1"/>
    </source>
</evidence>
<dbReference type="Proteomes" id="UP000887579">
    <property type="component" value="Unplaced"/>
</dbReference>
<protein>
    <submittedName>
        <fullName evidence="2">UBP-type domain-containing protein</fullName>
    </submittedName>
</protein>
<dbReference type="WBParaSite" id="ES5_v2.g6770.t1">
    <property type="protein sequence ID" value="ES5_v2.g6770.t1"/>
    <property type="gene ID" value="ES5_v2.g6770"/>
</dbReference>
<proteinExistence type="predicted"/>
<name>A0AC34GQK2_9BILA</name>
<reference evidence="2" key="1">
    <citation type="submission" date="2022-11" db="UniProtKB">
        <authorList>
            <consortium name="WormBaseParasite"/>
        </authorList>
    </citation>
    <scope>IDENTIFICATION</scope>
</reference>
<evidence type="ECO:0000313" key="1">
    <source>
        <dbReference type="Proteomes" id="UP000887579"/>
    </source>
</evidence>
<accession>A0AC34GQK2</accession>
<sequence length="136" mass="15491">MAGNGSQSTAPPSDDGNENTLFEVVPLLTCPHLDTVKHFTRFEVDINQECPQCTTEELKRKKENWICLTCHSVNCSRYVQNHAIQHFYENPEHAMAISTADLSVWCYVCESYVHNERLLSAKNELHLTKFNIPIPG</sequence>